<dbReference type="OrthoDB" id="2675946at2759"/>
<dbReference type="HOGENOM" id="CLU_005328_0_0_1"/>
<evidence type="ECO:0000256" key="1">
    <source>
        <dbReference type="SAM" id="MobiDB-lite"/>
    </source>
</evidence>
<dbReference type="Pfam" id="PF12550">
    <property type="entry name" value="GCR1_C"/>
    <property type="match status" value="1"/>
</dbReference>
<feature type="region of interest" description="Disordered" evidence="1">
    <location>
        <begin position="654"/>
        <end position="701"/>
    </location>
</feature>
<dbReference type="InterPro" id="IPR038279">
    <property type="entry name" value="Ndc10_dom2_sf"/>
</dbReference>
<name>A0A0C2Y2G4_HEBCY</name>
<evidence type="ECO:0000313" key="3">
    <source>
        <dbReference type="EMBL" id="KIM35282.1"/>
    </source>
</evidence>
<evidence type="ECO:0000313" key="4">
    <source>
        <dbReference type="Proteomes" id="UP000053424"/>
    </source>
</evidence>
<gene>
    <name evidence="3" type="ORF">M413DRAFT_32634</name>
</gene>
<accession>A0A0C2Y2G4</accession>
<dbReference type="EMBL" id="KN831825">
    <property type="protein sequence ID" value="KIM35282.1"/>
    <property type="molecule type" value="Genomic_DNA"/>
</dbReference>
<dbReference type="Proteomes" id="UP000053424">
    <property type="component" value="Unassembled WGS sequence"/>
</dbReference>
<feature type="domain" description="Transcription activator GCR1-like" evidence="2">
    <location>
        <begin position="545"/>
        <end position="628"/>
    </location>
</feature>
<dbReference type="GO" id="GO:0003677">
    <property type="term" value="F:DNA binding"/>
    <property type="evidence" value="ECO:0007669"/>
    <property type="project" value="InterPro"/>
</dbReference>
<dbReference type="Gene3D" id="1.10.443.20">
    <property type="entry name" value="Centromere DNA-binding protein complex CBF3 subunit, domain 2"/>
    <property type="match status" value="1"/>
</dbReference>
<feature type="compositionally biased region" description="Basic residues" evidence="1">
    <location>
        <begin position="682"/>
        <end position="701"/>
    </location>
</feature>
<dbReference type="AlphaFoldDB" id="A0A0C2Y2G4"/>
<sequence>MAFSGLVPNEDAPDITANTFLADITPEEIAQIGRAFLSHREVHPCINRHLAWTLQNASGNRGDGICSLRLAELQPGKMLHPNNETEIPVIFGLQAEDKAGKRGMKTTINPFMTSFIAHRRAEMCPIGALAILHHYLYDVRQLATVEQIDWSLNKSWRQIWVLHSSKSMTSGYSSQSLYNLYVNAFRHADFDSPRLKVHFPRPTFGYKQESLGVESSETGKLGWKRGAAYDDTYRPAIPKKAVLGCHGYKEHEYYDPVWRHVHVPEVFLRLMCLMAEDIIAGVRGGKNLRGTTKYWEMVVFMRPFLFQSAAAIFQFCPNSEIFKQLPALANRDIQNWMATTYRSELCALQAQEGSAIDIQRMQDRMLRTALEEVRALQAKHTNEIGSLIQLMKCRTAIFSPTKGFSTESYHRSSLFDCHPTTTTPPSPSPGEHMQSYMPEAMMLSEDGDIAAEMDSTRVYETLDASLRDFVTDSPKMPTQPCVKTQVDLVLPALSAFNAPGPSKPVLLWPPVLGQQGVHWTTIFKLVKQPAELWGKWKPARTLDAYKMVENVWNLFTEGEAEYDANGIKTGMKPPLYLVEQHFASGWRTGPTPRKIWQRLREIPDWIDASSKEQGVPPTVVIDELERMRGSGRNKKGLNALSNIVKEMRIKHKISAQAQLPPSTSSPPDQPSFQPSSPEPSVPKKRRAAPLAPRKRAKILKI</sequence>
<dbReference type="InterPro" id="IPR022210">
    <property type="entry name" value="TF_GCR1-like"/>
</dbReference>
<reference evidence="4" key="2">
    <citation type="submission" date="2015-01" db="EMBL/GenBank/DDBJ databases">
        <title>Evolutionary Origins and Diversification of the Mycorrhizal Mutualists.</title>
        <authorList>
            <consortium name="DOE Joint Genome Institute"/>
            <consortium name="Mycorrhizal Genomics Consortium"/>
            <person name="Kohler A."/>
            <person name="Kuo A."/>
            <person name="Nagy L.G."/>
            <person name="Floudas D."/>
            <person name="Copeland A."/>
            <person name="Barry K.W."/>
            <person name="Cichocki N."/>
            <person name="Veneault-Fourrey C."/>
            <person name="LaButti K."/>
            <person name="Lindquist E.A."/>
            <person name="Lipzen A."/>
            <person name="Lundell T."/>
            <person name="Morin E."/>
            <person name="Murat C."/>
            <person name="Riley R."/>
            <person name="Ohm R."/>
            <person name="Sun H."/>
            <person name="Tunlid A."/>
            <person name="Henrissat B."/>
            <person name="Grigoriev I.V."/>
            <person name="Hibbett D.S."/>
            <person name="Martin F."/>
        </authorList>
    </citation>
    <scope>NUCLEOTIDE SEQUENCE [LARGE SCALE GENOMIC DNA]</scope>
    <source>
        <strain evidence="4">h7</strain>
    </source>
</reference>
<proteinExistence type="predicted"/>
<keyword evidence="4" id="KW-1185">Reference proteome</keyword>
<organism evidence="3 4">
    <name type="scientific">Hebeloma cylindrosporum</name>
    <dbReference type="NCBI Taxonomy" id="76867"/>
    <lineage>
        <taxon>Eukaryota</taxon>
        <taxon>Fungi</taxon>
        <taxon>Dikarya</taxon>
        <taxon>Basidiomycota</taxon>
        <taxon>Agaricomycotina</taxon>
        <taxon>Agaricomycetes</taxon>
        <taxon>Agaricomycetidae</taxon>
        <taxon>Agaricales</taxon>
        <taxon>Agaricineae</taxon>
        <taxon>Hymenogastraceae</taxon>
        <taxon>Hebeloma</taxon>
    </lineage>
</organism>
<reference evidence="3 4" key="1">
    <citation type="submission" date="2014-04" db="EMBL/GenBank/DDBJ databases">
        <authorList>
            <consortium name="DOE Joint Genome Institute"/>
            <person name="Kuo A."/>
            <person name="Gay G."/>
            <person name="Dore J."/>
            <person name="Kohler A."/>
            <person name="Nagy L.G."/>
            <person name="Floudas D."/>
            <person name="Copeland A."/>
            <person name="Barry K.W."/>
            <person name="Cichocki N."/>
            <person name="Veneault-Fourrey C."/>
            <person name="LaButti K."/>
            <person name="Lindquist E.A."/>
            <person name="Lipzen A."/>
            <person name="Lundell T."/>
            <person name="Morin E."/>
            <person name="Murat C."/>
            <person name="Sun H."/>
            <person name="Tunlid A."/>
            <person name="Henrissat B."/>
            <person name="Grigoriev I.V."/>
            <person name="Hibbett D.S."/>
            <person name="Martin F."/>
            <person name="Nordberg H.P."/>
            <person name="Cantor M.N."/>
            <person name="Hua S.X."/>
        </authorList>
    </citation>
    <scope>NUCLEOTIDE SEQUENCE [LARGE SCALE GENOMIC DNA]</scope>
    <source>
        <strain evidence="4">h7</strain>
    </source>
</reference>
<evidence type="ECO:0000259" key="2">
    <source>
        <dbReference type="Pfam" id="PF12550"/>
    </source>
</evidence>
<protein>
    <recommendedName>
        <fullName evidence="2">Transcription activator GCR1-like domain-containing protein</fullName>
    </recommendedName>
</protein>